<keyword evidence="2" id="KW-1185">Reference proteome</keyword>
<dbReference type="Proteomes" id="UP001145069">
    <property type="component" value="Unassembled WGS sequence"/>
</dbReference>
<dbReference type="AlphaFoldDB" id="A0A9X3WH11"/>
<protein>
    <submittedName>
        <fullName evidence="1">Uncharacterized protein</fullName>
    </submittedName>
</protein>
<comment type="caution">
    <text evidence="1">The sequence shown here is derived from an EMBL/GenBank/DDBJ whole genome shotgun (WGS) entry which is preliminary data.</text>
</comment>
<reference evidence="1" key="1">
    <citation type="submission" date="2022-06" db="EMBL/GenBank/DDBJ databases">
        <title>Aquibacillus sp. a new bacterium isolated from soil saline samples.</title>
        <authorList>
            <person name="Galisteo C."/>
            <person name="De La Haba R."/>
            <person name="Sanchez-Porro C."/>
            <person name="Ventosa A."/>
        </authorList>
    </citation>
    <scope>NUCLEOTIDE SEQUENCE</scope>
    <source>
        <strain evidence="1">3ASR75-54</strain>
    </source>
</reference>
<accession>A0A9X3WH11</accession>
<gene>
    <name evidence="1" type="ORF">NC799_15365</name>
</gene>
<evidence type="ECO:0000313" key="2">
    <source>
        <dbReference type="Proteomes" id="UP001145069"/>
    </source>
</evidence>
<dbReference type="RefSeq" id="WP_272447330.1">
    <property type="nucleotide sequence ID" value="NZ_JAMQKC010000023.1"/>
</dbReference>
<dbReference type="EMBL" id="JAMQKC010000023">
    <property type="protein sequence ID" value="MDC3418266.1"/>
    <property type="molecule type" value="Genomic_DNA"/>
</dbReference>
<sequence>MNKLFLFDKSLQKKLCKLFNGKQLASNPLGPKIFIKVRISENNVFKGVTLMGILDKAGGIH</sequence>
<proteinExistence type="predicted"/>
<organism evidence="1 2">
    <name type="scientific">Aquibacillus salsiterrae</name>
    <dbReference type="NCBI Taxonomy" id="2950439"/>
    <lineage>
        <taxon>Bacteria</taxon>
        <taxon>Bacillati</taxon>
        <taxon>Bacillota</taxon>
        <taxon>Bacilli</taxon>
        <taxon>Bacillales</taxon>
        <taxon>Bacillaceae</taxon>
        <taxon>Aquibacillus</taxon>
    </lineage>
</organism>
<name>A0A9X3WH11_9BACI</name>
<evidence type="ECO:0000313" key="1">
    <source>
        <dbReference type="EMBL" id="MDC3418266.1"/>
    </source>
</evidence>